<comment type="caution">
    <text evidence="2">The sequence shown here is derived from an EMBL/GenBank/DDBJ whole genome shotgun (WGS) entry which is preliminary data.</text>
</comment>
<dbReference type="EMBL" id="PJKA01000012">
    <property type="protein sequence ID" value="PNC17619.1"/>
    <property type="molecule type" value="Genomic_DNA"/>
</dbReference>
<feature type="transmembrane region" description="Helical" evidence="1">
    <location>
        <begin position="23"/>
        <end position="44"/>
    </location>
</feature>
<dbReference type="Proteomes" id="UP000236000">
    <property type="component" value="Unassembled WGS sequence"/>
</dbReference>
<reference evidence="2 3" key="1">
    <citation type="journal article" date="2017" name="BMC Genomics">
        <title>Genome sequencing of 39 Akkermansia muciniphila isolates reveals its population structure, genomic and functional diverisity, and global distribution in mammalian gut microbiotas.</title>
        <authorList>
            <person name="Guo X."/>
            <person name="Li S."/>
            <person name="Zhang J."/>
            <person name="Wu F."/>
            <person name="Li X."/>
            <person name="Wu D."/>
            <person name="Zhang M."/>
            <person name="Ou Z."/>
            <person name="Jie Z."/>
            <person name="Yan Q."/>
            <person name="Li P."/>
            <person name="Yi J."/>
            <person name="Peng Y."/>
        </authorList>
    </citation>
    <scope>NUCLEOTIDE SEQUENCE [LARGE SCALE GENOMIC DNA]</scope>
    <source>
        <strain evidence="2 3">GP24</strain>
    </source>
</reference>
<organism evidence="2 3">
    <name type="scientific">Akkermansia muciniphila</name>
    <dbReference type="NCBI Taxonomy" id="239935"/>
    <lineage>
        <taxon>Bacteria</taxon>
        <taxon>Pseudomonadati</taxon>
        <taxon>Verrucomicrobiota</taxon>
        <taxon>Verrucomicrobiia</taxon>
        <taxon>Verrucomicrobiales</taxon>
        <taxon>Akkermansiaceae</taxon>
        <taxon>Akkermansia</taxon>
    </lineage>
</organism>
<evidence type="ECO:0000313" key="3">
    <source>
        <dbReference type="Proteomes" id="UP000236000"/>
    </source>
</evidence>
<accession>A0A2N8HCK0</accession>
<dbReference type="AlphaFoldDB" id="A0A2N8HCK0"/>
<protein>
    <submittedName>
        <fullName evidence="2">Uncharacterized protein</fullName>
    </submittedName>
</protein>
<proteinExistence type="predicted"/>
<name>A0A2N8HCK0_9BACT</name>
<evidence type="ECO:0000256" key="1">
    <source>
        <dbReference type="SAM" id="Phobius"/>
    </source>
</evidence>
<sequence>MAQRKIPVSSGQFPERRKPLRRFMAFMGMTLEWITHCGFLQLFLPLHPSLPPAGKASILPA</sequence>
<keyword evidence="1" id="KW-0472">Membrane</keyword>
<evidence type="ECO:0000313" key="2">
    <source>
        <dbReference type="EMBL" id="PNC17619.1"/>
    </source>
</evidence>
<keyword evidence="1" id="KW-1133">Transmembrane helix</keyword>
<keyword evidence="1" id="KW-0812">Transmembrane</keyword>
<gene>
    <name evidence="2" type="ORF">CXU22_07650</name>
</gene>